<gene>
    <name evidence="2" type="ORF">KXJ69_00945</name>
</gene>
<dbReference type="PROSITE" id="PS51352">
    <property type="entry name" value="THIOREDOXIN_2"/>
    <property type="match status" value="1"/>
</dbReference>
<keyword evidence="3" id="KW-1185">Reference proteome</keyword>
<sequence length="349" mass="38864">MKKSLLKFPVLILIVTIVFISCSKKEDFSAEEQQQTEEIEIGLTFRKSSLKDQEIAFKVFDSEGTEITENITFFVDGAVLEGNTFQSNAEGSFEVYAEYTVEDQTVVTDTETFTVVTPKRKIVLEDYTGTWCGYCPSLDAAINSVAQQTNHISVVAIHNNDDLALAIEPTIRQEFGVFGFPSGRINRTTTWGSALNFPEDQVLDIAGENVNTAISIDSKVENGNLFVEVNVASEASLQDRKLVVYLVEDGIIRDQTNYFNNDSNSPYYQLGDPIIDFELNHVLRAAISDVFGDVIPNTAELTDYTANYNYNLPSDFVVENLSLVVMVVDMDNSAINSQHAHVGESIFYE</sequence>
<reference evidence="2" key="1">
    <citation type="submission" date="2021-07" db="EMBL/GenBank/DDBJ databases">
        <title>Aureisphaera sp. CAU 1614 isolated from sea sediment.</title>
        <authorList>
            <person name="Kim W."/>
        </authorList>
    </citation>
    <scope>NUCLEOTIDE SEQUENCE</scope>
    <source>
        <strain evidence="2">CAU 1614</strain>
    </source>
</reference>
<dbReference type="PROSITE" id="PS51257">
    <property type="entry name" value="PROKAR_LIPOPROTEIN"/>
    <property type="match status" value="1"/>
</dbReference>
<evidence type="ECO:0000313" key="2">
    <source>
        <dbReference type="EMBL" id="MBW2936651.1"/>
    </source>
</evidence>
<dbReference type="EMBL" id="JAHWDP010000001">
    <property type="protein sequence ID" value="MBW2936651.1"/>
    <property type="molecule type" value="Genomic_DNA"/>
</dbReference>
<dbReference type="Proteomes" id="UP001138686">
    <property type="component" value="Unassembled WGS sequence"/>
</dbReference>
<proteinExistence type="predicted"/>
<dbReference type="AlphaFoldDB" id="A0A9X1FLF0"/>
<feature type="domain" description="Thioredoxin" evidence="1">
    <location>
        <begin position="74"/>
        <end position="280"/>
    </location>
</feature>
<name>A0A9X1FLF0_9FLAO</name>
<comment type="caution">
    <text evidence="2">The sequence shown here is derived from an EMBL/GenBank/DDBJ whole genome shotgun (WGS) entry which is preliminary data.</text>
</comment>
<evidence type="ECO:0000259" key="1">
    <source>
        <dbReference type="PROSITE" id="PS51352"/>
    </source>
</evidence>
<dbReference type="Pfam" id="PF11551">
    <property type="entry name" value="Omp28"/>
    <property type="match status" value="1"/>
</dbReference>
<accession>A0A9X1FLF0</accession>
<evidence type="ECO:0000313" key="3">
    <source>
        <dbReference type="Proteomes" id="UP001138686"/>
    </source>
</evidence>
<dbReference type="RefSeq" id="WP_219050464.1">
    <property type="nucleotide sequence ID" value="NZ_JAHWDP010000001.1"/>
</dbReference>
<organism evidence="2 3">
    <name type="scientific">Halomarinibacterium sedimenti</name>
    <dbReference type="NCBI Taxonomy" id="2857106"/>
    <lineage>
        <taxon>Bacteria</taxon>
        <taxon>Pseudomonadati</taxon>
        <taxon>Bacteroidota</taxon>
        <taxon>Flavobacteriia</taxon>
        <taxon>Flavobacteriales</taxon>
        <taxon>Flavobacteriaceae</taxon>
        <taxon>Halomarinibacterium</taxon>
    </lineage>
</organism>
<dbReference type="Pfam" id="PF00085">
    <property type="entry name" value="Thioredoxin"/>
    <property type="match status" value="1"/>
</dbReference>
<protein>
    <submittedName>
        <fullName evidence="2">Omp28-related outer membrane protein</fullName>
    </submittedName>
</protein>
<dbReference type="InterPro" id="IPR013766">
    <property type="entry name" value="Thioredoxin_domain"/>
</dbReference>
<dbReference type="InterPro" id="IPR021615">
    <property type="entry name" value="Omp28"/>
</dbReference>